<dbReference type="EMBL" id="JAUCMV010000003">
    <property type="protein sequence ID" value="KAK0412805.1"/>
    <property type="molecule type" value="Genomic_DNA"/>
</dbReference>
<feature type="domain" description="Tyrosine-protein phosphatase" evidence="3">
    <location>
        <begin position="118"/>
        <end position="358"/>
    </location>
</feature>
<sequence>MAERRTASRRKRQNLSKGRANGNRRLTAEKGRVTANGGKRSAHADAQKPIGTTFQSKVQVSSKSSNSSTMSLCPKRQAAERFLDNILELGTRGIRKEWITSVKAYTPSGARLAWRILENKDKNRYEDVDVIDETRVKLRNNVETGKAHDDYIHANYVKVHDDLVYICSQGPLPNTLRHFWLMVVQERSKIILQLCNFYEEQKEKCTEYFPNDSEGNGWKAYGPVEVRAVERQSNIPMMKKVVKTKLQVRYKDETFDVLHILYGGWPDHSVADSVTCYREVYVLIHKLYDKKPIVAHCSAGVGRTGTFVAIEMCLHRILMLNDMKFSVPEVTKELRDQRFKAIQNDQQYVFVFRAVLEILVNDGTLDKSERVLAFIAEYDELVARKRVEPCDIEPLSSEEQPESHKKITRITFTVRKAFNRLHRPNITSTMSNAPEASSQREGPPDVNSAVLNERHPLRRTWTLWFLNDKKNLDWLERLHEVCSVDTLEDFWALMANIRPASRLNNTCDYNVFRDNIRPVWEVAENKRGGRWLINIDRNRHPETVDVIWMELLIAMVGEQFGADSEQICGLVCNIRNKGSKISVWTHDASDEEANRRIGLRIKETLLNADRPEHVPGPVFDTMRYEVHDDVQQKNSSQIRSRLVINSSD</sequence>
<dbReference type="PANTHER" id="PTHR46163">
    <property type="entry name" value="TYROSINE-PROTEIN PHOSPHATASE-RELATED"/>
    <property type="match status" value="1"/>
</dbReference>
<evidence type="ECO:0000256" key="2">
    <source>
        <dbReference type="SAM" id="MobiDB-lite"/>
    </source>
</evidence>
<dbReference type="PRINTS" id="PR00700">
    <property type="entry name" value="PRTYPHPHTASE"/>
</dbReference>
<dbReference type="CDD" id="cd00047">
    <property type="entry name" value="PTPc"/>
    <property type="match status" value="1"/>
</dbReference>
<dbReference type="GO" id="GO:0000340">
    <property type="term" value="F:RNA 7-methylguanosine cap binding"/>
    <property type="evidence" value="ECO:0007669"/>
    <property type="project" value="UniProtKB-ARBA"/>
</dbReference>
<dbReference type="PROSITE" id="PS00813">
    <property type="entry name" value="IF4E"/>
    <property type="match status" value="1"/>
</dbReference>
<dbReference type="InterPro" id="IPR000242">
    <property type="entry name" value="PTP_cat"/>
</dbReference>
<dbReference type="Pfam" id="PF01652">
    <property type="entry name" value="IF4E"/>
    <property type="match status" value="1"/>
</dbReference>
<dbReference type="Pfam" id="PF00102">
    <property type="entry name" value="Y_phosphatase"/>
    <property type="match status" value="1"/>
</dbReference>
<dbReference type="GO" id="GO:0003743">
    <property type="term" value="F:translation initiation factor activity"/>
    <property type="evidence" value="ECO:0007669"/>
    <property type="project" value="InterPro"/>
</dbReference>
<comment type="caution">
    <text evidence="5">The sequence shown here is derived from an EMBL/GenBank/DDBJ whole genome shotgun (WGS) entry which is preliminary data.</text>
</comment>
<evidence type="ECO:0000259" key="4">
    <source>
        <dbReference type="PROSITE" id="PS50056"/>
    </source>
</evidence>
<accession>A0AA39LXD9</accession>
<dbReference type="AlphaFoldDB" id="A0AA39LXD9"/>
<dbReference type="SMART" id="SM00404">
    <property type="entry name" value="PTPc_motif"/>
    <property type="match status" value="1"/>
</dbReference>
<dbReference type="Gene3D" id="3.30.760.10">
    <property type="entry name" value="RNA Cap, Translation Initiation Factor Eif4e"/>
    <property type="match status" value="1"/>
</dbReference>
<feature type="domain" description="Tyrosine specific protein phosphatases" evidence="4">
    <location>
        <begin position="278"/>
        <end position="349"/>
    </location>
</feature>
<proteinExistence type="predicted"/>
<dbReference type="SUPFAM" id="SSF52799">
    <property type="entry name" value="(Phosphotyrosine protein) phosphatases II"/>
    <property type="match status" value="1"/>
</dbReference>
<evidence type="ECO:0000259" key="3">
    <source>
        <dbReference type="PROSITE" id="PS50055"/>
    </source>
</evidence>
<dbReference type="PROSITE" id="PS50055">
    <property type="entry name" value="TYR_PHOSPHATASE_PTP"/>
    <property type="match status" value="1"/>
</dbReference>
<feature type="region of interest" description="Disordered" evidence="2">
    <location>
        <begin position="1"/>
        <end position="72"/>
    </location>
</feature>
<protein>
    <recommendedName>
        <fullName evidence="1">eIF-4F 25 kDa subunit</fullName>
    </recommendedName>
</protein>
<keyword evidence="6" id="KW-1185">Reference proteome</keyword>
<dbReference type="GO" id="GO:0004725">
    <property type="term" value="F:protein tyrosine phosphatase activity"/>
    <property type="evidence" value="ECO:0007669"/>
    <property type="project" value="InterPro"/>
</dbReference>
<dbReference type="InterPro" id="IPR000387">
    <property type="entry name" value="Tyr_Pase_dom"/>
</dbReference>
<dbReference type="Proteomes" id="UP001175271">
    <property type="component" value="Unassembled WGS sequence"/>
</dbReference>
<dbReference type="InterPro" id="IPR023398">
    <property type="entry name" value="TIF_eIF4e-like"/>
</dbReference>
<dbReference type="InterPro" id="IPR001040">
    <property type="entry name" value="TIF_eIF_4E"/>
</dbReference>
<dbReference type="Gene3D" id="3.90.190.10">
    <property type="entry name" value="Protein tyrosine phosphatase superfamily"/>
    <property type="match status" value="1"/>
</dbReference>
<feature type="compositionally biased region" description="Polar residues" evidence="2">
    <location>
        <begin position="425"/>
        <end position="440"/>
    </location>
</feature>
<dbReference type="SUPFAM" id="SSF55418">
    <property type="entry name" value="eIF4e-like"/>
    <property type="match status" value="1"/>
</dbReference>
<dbReference type="InterPro" id="IPR019770">
    <property type="entry name" value="TIF_eIF_4E_CS"/>
</dbReference>
<dbReference type="InterPro" id="IPR003595">
    <property type="entry name" value="Tyr_Pase_cat"/>
</dbReference>
<dbReference type="InterPro" id="IPR029021">
    <property type="entry name" value="Prot-tyrosine_phosphatase-like"/>
</dbReference>
<evidence type="ECO:0000256" key="1">
    <source>
        <dbReference type="ARBA" id="ARBA00032656"/>
    </source>
</evidence>
<dbReference type="InterPro" id="IPR052782">
    <property type="entry name" value="Oocyte-zygote_transition_reg"/>
</dbReference>
<gene>
    <name evidence="5" type="ORF">QR680_006420</name>
</gene>
<dbReference type="PROSITE" id="PS50056">
    <property type="entry name" value="TYR_PHOSPHATASE_2"/>
    <property type="match status" value="1"/>
</dbReference>
<feature type="compositionally biased region" description="Low complexity" evidence="2">
    <location>
        <begin position="55"/>
        <end position="68"/>
    </location>
</feature>
<reference evidence="5" key="1">
    <citation type="submission" date="2023-06" db="EMBL/GenBank/DDBJ databases">
        <title>Genomic analysis of the entomopathogenic nematode Steinernema hermaphroditum.</title>
        <authorList>
            <person name="Schwarz E.M."/>
            <person name="Heppert J.K."/>
            <person name="Baniya A."/>
            <person name="Schwartz H.T."/>
            <person name="Tan C.-H."/>
            <person name="Antoshechkin I."/>
            <person name="Sternberg P.W."/>
            <person name="Goodrich-Blair H."/>
            <person name="Dillman A.R."/>
        </authorList>
    </citation>
    <scope>NUCLEOTIDE SEQUENCE</scope>
    <source>
        <strain evidence="5">PS9179</strain>
        <tissue evidence="5">Whole animal</tissue>
    </source>
</reference>
<evidence type="ECO:0000313" key="5">
    <source>
        <dbReference type="EMBL" id="KAK0412805.1"/>
    </source>
</evidence>
<evidence type="ECO:0000313" key="6">
    <source>
        <dbReference type="Proteomes" id="UP001175271"/>
    </source>
</evidence>
<dbReference type="GO" id="GO:0005737">
    <property type="term" value="C:cytoplasm"/>
    <property type="evidence" value="ECO:0007669"/>
    <property type="project" value="InterPro"/>
</dbReference>
<dbReference type="SMART" id="SM00194">
    <property type="entry name" value="PTPc"/>
    <property type="match status" value="1"/>
</dbReference>
<organism evidence="5 6">
    <name type="scientific">Steinernema hermaphroditum</name>
    <dbReference type="NCBI Taxonomy" id="289476"/>
    <lineage>
        <taxon>Eukaryota</taxon>
        <taxon>Metazoa</taxon>
        <taxon>Ecdysozoa</taxon>
        <taxon>Nematoda</taxon>
        <taxon>Chromadorea</taxon>
        <taxon>Rhabditida</taxon>
        <taxon>Tylenchina</taxon>
        <taxon>Panagrolaimomorpha</taxon>
        <taxon>Strongyloidoidea</taxon>
        <taxon>Steinernematidae</taxon>
        <taxon>Steinernema</taxon>
    </lineage>
</organism>
<feature type="region of interest" description="Disordered" evidence="2">
    <location>
        <begin position="425"/>
        <end position="449"/>
    </location>
</feature>
<name>A0AA39LXD9_9BILA</name>